<name>A0A804PWP1_MAIZE</name>
<accession>A0A804PWP1</accession>
<reference evidence="3" key="1">
    <citation type="journal article" date="2009" name="Science">
        <title>The B73 maize genome: complexity, diversity, and dynamics.</title>
        <authorList>
            <person name="Schnable P.S."/>
            <person name="Ware D."/>
            <person name="Fulton R.S."/>
            <person name="Stein J.C."/>
            <person name="Wei F."/>
            <person name="Pasternak S."/>
            <person name="Liang C."/>
            <person name="Zhang J."/>
            <person name="Fulton L."/>
            <person name="Graves T.A."/>
            <person name="Minx P."/>
            <person name="Reily A.D."/>
            <person name="Courtney L."/>
            <person name="Kruchowski S.S."/>
            <person name="Tomlinson C."/>
            <person name="Strong C."/>
            <person name="Delehaunty K."/>
            <person name="Fronick C."/>
            <person name="Courtney B."/>
            <person name="Rock S.M."/>
            <person name="Belter E."/>
            <person name="Du F."/>
            <person name="Kim K."/>
            <person name="Abbott R.M."/>
            <person name="Cotton M."/>
            <person name="Levy A."/>
            <person name="Marchetto P."/>
            <person name="Ochoa K."/>
            <person name="Jackson S.M."/>
            <person name="Gillam B."/>
            <person name="Chen W."/>
            <person name="Yan L."/>
            <person name="Higginbotham J."/>
            <person name="Cardenas M."/>
            <person name="Waligorski J."/>
            <person name="Applebaum E."/>
            <person name="Phelps L."/>
            <person name="Falcone J."/>
            <person name="Kanchi K."/>
            <person name="Thane T."/>
            <person name="Scimone A."/>
            <person name="Thane N."/>
            <person name="Henke J."/>
            <person name="Wang T."/>
            <person name="Ruppert J."/>
            <person name="Shah N."/>
            <person name="Rotter K."/>
            <person name="Hodges J."/>
            <person name="Ingenthron E."/>
            <person name="Cordes M."/>
            <person name="Kohlberg S."/>
            <person name="Sgro J."/>
            <person name="Delgado B."/>
            <person name="Mead K."/>
            <person name="Chinwalla A."/>
            <person name="Leonard S."/>
            <person name="Crouse K."/>
            <person name="Collura K."/>
            <person name="Kudrna D."/>
            <person name="Currie J."/>
            <person name="He R."/>
            <person name="Angelova A."/>
            <person name="Rajasekar S."/>
            <person name="Mueller T."/>
            <person name="Lomeli R."/>
            <person name="Scara G."/>
            <person name="Ko A."/>
            <person name="Delaney K."/>
            <person name="Wissotski M."/>
            <person name="Lopez G."/>
            <person name="Campos D."/>
            <person name="Braidotti M."/>
            <person name="Ashley E."/>
            <person name="Golser W."/>
            <person name="Kim H."/>
            <person name="Lee S."/>
            <person name="Lin J."/>
            <person name="Dujmic Z."/>
            <person name="Kim W."/>
            <person name="Talag J."/>
            <person name="Zuccolo A."/>
            <person name="Fan C."/>
            <person name="Sebastian A."/>
            <person name="Kramer M."/>
            <person name="Spiegel L."/>
            <person name="Nascimento L."/>
            <person name="Zutavern T."/>
            <person name="Miller B."/>
            <person name="Ambroise C."/>
            <person name="Muller S."/>
            <person name="Spooner W."/>
            <person name="Narechania A."/>
            <person name="Ren L."/>
            <person name="Wei S."/>
            <person name="Kumari S."/>
            <person name="Faga B."/>
            <person name="Levy M.J."/>
            <person name="McMahan L."/>
            <person name="Van Buren P."/>
            <person name="Vaughn M.W."/>
            <person name="Ying K."/>
            <person name="Yeh C.-T."/>
            <person name="Emrich S.J."/>
            <person name="Jia Y."/>
            <person name="Kalyanaraman A."/>
            <person name="Hsia A.-P."/>
            <person name="Barbazuk W.B."/>
            <person name="Baucom R.S."/>
            <person name="Brutnell T.P."/>
            <person name="Carpita N.C."/>
            <person name="Chaparro C."/>
            <person name="Chia J.-M."/>
            <person name="Deragon J.-M."/>
            <person name="Estill J.C."/>
            <person name="Fu Y."/>
            <person name="Jeddeloh J.A."/>
            <person name="Han Y."/>
            <person name="Lee H."/>
            <person name="Li P."/>
            <person name="Lisch D.R."/>
            <person name="Liu S."/>
            <person name="Liu Z."/>
            <person name="Nagel D.H."/>
            <person name="McCann M.C."/>
            <person name="SanMiguel P."/>
            <person name="Myers A.M."/>
            <person name="Nettleton D."/>
            <person name="Nguyen J."/>
            <person name="Penning B.W."/>
            <person name="Ponnala L."/>
            <person name="Schneider K.L."/>
            <person name="Schwartz D.C."/>
            <person name="Sharma A."/>
            <person name="Soderlund C."/>
            <person name="Springer N.M."/>
            <person name="Sun Q."/>
            <person name="Wang H."/>
            <person name="Waterman M."/>
            <person name="Westerman R."/>
            <person name="Wolfgruber T.K."/>
            <person name="Yang L."/>
            <person name="Yu Y."/>
            <person name="Zhang L."/>
            <person name="Zhou S."/>
            <person name="Zhu Q."/>
            <person name="Bennetzen J.L."/>
            <person name="Dawe R.K."/>
            <person name="Jiang J."/>
            <person name="Jiang N."/>
            <person name="Presting G.G."/>
            <person name="Wessler S.R."/>
            <person name="Aluru S."/>
            <person name="Martienssen R.A."/>
            <person name="Clifton S.W."/>
            <person name="McCombie W.R."/>
            <person name="Wing R.A."/>
            <person name="Wilson R.K."/>
        </authorList>
    </citation>
    <scope>NUCLEOTIDE SEQUENCE [LARGE SCALE GENOMIC DNA]</scope>
    <source>
        <strain evidence="3">cv. B73</strain>
    </source>
</reference>
<evidence type="ECO:0000313" key="3">
    <source>
        <dbReference type="Proteomes" id="UP000007305"/>
    </source>
</evidence>
<protein>
    <submittedName>
        <fullName evidence="2">Uncharacterized protein</fullName>
    </submittedName>
</protein>
<dbReference type="EnsemblPlants" id="Zm00001eb273200_T001">
    <property type="protein sequence ID" value="Zm00001eb273200_P001"/>
    <property type="gene ID" value="Zm00001eb273200"/>
</dbReference>
<sequence>MSFCVSAITREEKLASNRGRSERGRADRTDWHHPRLWALAPAPHPSRPSTISCKASGGDEDKEGWSWGHAREAGDGRGGCRRAGARTVANKQPNTPDKCKENS</sequence>
<dbReference type="InParanoid" id="A0A804PWP1"/>
<reference evidence="2" key="3">
    <citation type="submission" date="2021-05" db="UniProtKB">
        <authorList>
            <consortium name="EnsemblPlants"/>
        </authorList>
    </citation>
    <scope>IDENTIFICATION</scope>
    <source>
        <strain evidence="2">cv. B73</strain>
    </source>
</reference>
<feature type="region of interest" description="Disordered" evidence="1">
    <location>
        <begin position="1"/>
        <end position="103"/>
    </location>
</feature>
<dbReference type="Proteomes" id="UP000007305">
    <property type="component" value="Chromosome 6"/>
</dbReference>
<organism evidence="2 3">
    <name type="scientific">Zea mays</name>
    <name type="common">Maize</name>
    <dbReference type="NCBI Taxonomy" id="4577"/>
    <lineage>
        <taxon>Eukaryota</taxon>
        <taxon>Viridiplantae</taxon>
        <taxon>Streptophyta</taxon>
        <taxon>Embryophyta</taxon>
        <taxon>Tracheophyta</taxon>
        <taxon>Spermatophyta</taxon>
        <taxon>Magnoliopsida</taxon>
        <taxon>Liliopsida</taxon>
        <taxon>Poales</taxon>
        <taxon>Poaceae</taxon>
        <taxon>PACMAD clade</taxon>
        <taxon>Panicoideae</taxon>
        <taxon>Andropogonodae</taxon>
        <taxon>Andropogoneae</taxon>
        <taxon>Tripsacinae</taxon>
        <taxon>Zea</taxon>
    </lineage>
</organism>
<reference evidence="2" key="2">
    <citation type="submission" date="2019-07" db="EMBL/GenBank/DDBJ databases">
        <authorList>
            <person name="Seetharam A."/>
            <person name="Woodhouse M."/>
            <person name="Cannon E."/>
        </authorList>
    </citation>
    <scope>NUCLEOTIDE SEQUENCE [LARGE SCALE GENOMIC DNA]</scope>
    <source>
        <strain evidence="2">cv. B73</strain>
    </source>
</reference>
<dbReference type="Gramene" id="Zm00001eb273200_T001">
    <property type="protein sequence ID" value="Zm00001eb273200_P001"/>
    <property type="gene ID" value="Zm00001eb273200"/>
</dbReference>
<feature type="compositionally biased region" description="Basic and acidic residues" evidence="1">
    <location>
        <begin position="9"/>
        <end position="33"/>
    </location>
</feature>
<evidence type="ECO:0000313" key="2">
    <source>
        <dbReference type="EnsemblPlants" id="Zm00001eb273200_P001"/>
    </source>
</evidence>
<proteinExistence type="predicted"/>
<keyword evidence="3" id="KW-1185">Reference proteome</keyword>
<dbReference type="AlphaFoldDB" id="A0A804PWP1"/>
<evidence type="ECO:0000256" key="1">
    <source>
        <dbReference type="SAM" id="MobiDB-lite"/>
    </source>
</evidence>